<feature type="domain" description="DUF6589" evidence="1">
    <location>
        <begin position="309"/>
        <end position="705"/>
    </location>
</feature>
<dbReference type="AlphaFoldDB" id="A0A9P6FQK9"/>
<dbReference type="OrthoDB" id="2496395at2759"/>
<evidence type="ECO:0000313" key="2">
    <source>
        <dbReference type="EMBL" id="KAF9579391.1"/>
    </source>
</evidence>
<organism evidence="2 3">
    <name type="scientific">Lunasporangiospora selenospora</name>
    <dbReference type="NCBI Taxonomy" id="979761"/>
    <lineage>
        <taxon>Eukaryota</taxon>
        <taxon>Fungi</taxon>
        <taxon>Fungi incertae sedis</taxon>
        <taxon>Mucoromycota</taxon>
        <taxon>Mortierellomycotina</taxon>
        <taxon>Mortierellomycetes</taxon>
        <taxon>Mortierellales</taxon>
        <taxon>Mortierellaceae</taxon>
        <taxon>Lunasporangiospora</taxon>
    </lineage>
</organism>
<evidence type="ECO:0000313" key="3">
    <source>
        <dbReference type="Proteomes" id="UP000780801"/>
    </source>
</evidence>
<name>A0A9P6FQK9_9FUNG</name>
<sequence length="767" mass="86569">MFNTPEFQKEALTPSAVSGTAQNSCSNFEPALFSGDTNYIITDDDKLRKVLDCMKECDFTLKTFLETACNSSDYEISRRMGMFGSRGGPASVLASWTKRFPDLKSDLKFRNAIVDFVSQSVEPELSKLRRLSQFRCSASSVTTKTINKVSLDLLSTKISVYAPLFCQLLSTFVGKTVKERSKKLVSVIASMIMYNRSQRSNYLQLIIGIHLFSTGCPSSIVTLLQRMALSTSRWSVKESLKSLTQEAIDKMKQAAAESPFALLYDNINMASKKHDQRLDNKDVFENGATATFIPNVNLGGIGNDPSASARLTIRDLELDSEQDTEYMSQIFKYHLINGLKKTCGHPLIESIIPPVTPLRVVKTQTFPLPSMKIDQSTLEGNLDILNKIVLGVLNLPEDYFDSHDIVILGDQLTVVRVDGLKEALAKDVTRYKRLEWAVPIIQLFHTQMMFAHLILRTHYGNEAVPGSLGFNRVLLERKRISVDKLVFHDVDEFLKHSFKAMVLRMWEATLGLDDGMDMEKMLQDISQDDLNMFIHTKAQELISTYLDAKSLNHQTNTTNYNAALFVRDMIFYIEFSAAIKVGDVGRIEQVLRWLTIITQAGSTSNYANELLKLQFGLQKHWSKERREAILQSWLINTKGTENGFIPADLYQEHCNKTIKEIYSSKGSNASWEMLATLVSTNIRTFDLVRSKIGEEFNIPKYDSRHQSVSATKDINAIIGVLRKQNVFSKSITPNTHDQITRTTDLISEGLKKLISGRLLTFNSSKVF</sequence>
<proteinExistence type="predicted"/>
<reference evidence="2" key="1">
    <citation type="journal article" date="2020" name="Fungal Divers.">
        <title>Resolving the Mortierellaceae phylogeny through synthesis of multi-gene phylogenetics and phylogenomics.</title>
        <authorList>
            <person name="Vandepol N."/>
            <person name="Liber J."/>
            <person name="Desiro A."/>
            <person name="Na H."/>
            <person name="Kennedy M."/>
            <person name="Barry K."/>
            <person name="Grigoriev I.V."/>
            <person name="Miller A.N."/>
            <person name="O'Donnell K."/>
            <person name="Stajich J.E."/>
            <person name="Bonito G."/>
        </authorList>
    </citation>
    <scope>NUCLEOTIDE SEQUENCE</scope>
    <source>
        <strain evidence="2">KOD1015</strain>
    </source>
</reference>
<keyword evidence="3" id="KW-1185">Reference proteome</keyword>
<dbReference type="Pfam" id="PF20231">
    <property type="entry name" value="DUF6589"/>
    <property type="match status" value="1"/>
</dbReference>
<gene>
    <name evidence="2" type="ORF">BGW38_004360</name>
</gene>
<comment type="caution">
    <text evidence="2">The sequence shown here is derived from an EMBL/GenBank/DDBJ whole genome shotgun (WGS) entry which is preliminary data.</text>
</comment>
<accession>A0A9P6FQK9</accession>
<protein>
    <recommendedName>
        <fullName evidence="1">DUF6589 domain-containing protein</fullName>
    </recommendedName>
</protein>
<evidence type="ECO:0000259" key="1">
    <source>
        <dbReference type="Pfam" id="PF20231"/>
    </source>
</evidence>
<dbReference type="Proteomes" id="UP000780801">
    <property type="component" value="Unassembled WGS sequence"/>
</dbReference>
<dbReference type="InterPro" id="IPR046496">
    <property type="entry name" value="DUF6589"/>
</dbReference>
<dbReference type="EMBL" id="JAABOA010002798">
    <property type="protein sequence ID" value="KAF9579391.1"/>
    <property type="molecule type" value="Genomic_DNA"/>
</dbReference>